<proteinExistence type="predicted"/>
<accession>A0AAV6VTR6</accession>
<evidence type="ECO:0000313" key="2">
    <source>
        <dbReference type="EMBL" id="KAG8200084.1"/>
    </source>
</evidence>
<organism evidence="2 3">
    <name type="scientific">Oedothorax gibbosus</name>
    <dbReference type="NCBI Taxonomy" id="931172"/>
    <lineage>
        <taxon>Eukaryota</taxon>
        <taxon>Metazoa</taxon>
        <taxon>Ecdysozoa</taxon>
        <taxon>Arthropoda</taxon>
        <taxon>Chelicerata</taxon>
        <taxon>Arachnida</taxon>
        <taxon>Araneae</taxon>
        <taxon>Araneomorphae</taxon>
        <taxon>Entelegynae</taxon>
        <taxon>Araneoidea</taxon>
        <taxon>Linyphiidae</taxon>
        <taxon>Erigoninae</taxon>
        <taxon>Oedothorax</taxon>
    </lineage>
</organism>
<evidence type="ECO:0000256" key="1">
    <source>
        <dbReference type="SAM" id="MobiDB-lite"/>
    </source>
</evidence>
<protein>
    <submittedName>
        <fullName evidence="2">Uncharacterized protein</fullName>
    </submittedName>
</protein>
<sequence>MAGSNLLVYFLKENPTNTSSQTTRNTTSEDPPTKRSGPAIKRPHLSEKKASNEEVRDKPLQKLSSKKR</sequence>
<dbReference type="AlphaFoldDB" id="A0AAV6VTR6"/>
<feature type="region of interest" description="Disordered" evidence="1">
    <location>
        <begin position="1"/>
        <end position="68"/>
    </location>
</feature>
<reference evidence="2 3" key="1">
    <citation type="journal article" date="2022" name="Nat. Ecol. Evol.">
        <title>A masculinizing supergene underlies an exaggerated male reproductive morph in a spider.</title>
        <authorList>
            <person name="Hendrickx F."/>
            <person name="De Corte Z."/>
            <person name="Sonet G."/>
            <person name="Van Belleghem S.M."/>
            <person name="Kostlbacher S."/>
            <person name="Vangestel C."/>
        </authorList>
    </citation>
    <scope>NUCLEOTIDE SEQUENCE [LARGE SCALE GENOMIC DNA]</scope>
    <source>
        <strain evidence="2">W744_W776</strain>
    </source>
</reference>
<feature type="compositionally biased region" description="Basic and acidic residues" evidence="1">
    <location>
        <begin position="44"/>
        <end position="60"/>
    </location>
</feature>
<dbReference type="Proteomes" id="UP000827092">
    <property type="component" value="Unassembled WGS sequence"/>
</dbReference>
<evidence type="ECO:0000313" key="3">
    <source>
        <dbReference type="Proteomes" id="UP000827092"/>
    </source>
</evidence>
<dbReference type="EMBL" id="JAFNEN010000020">
    <property type="protein sequence ID" value="KAG8200084.1"/>
    <property type="molecule type" value="Genomic_DNA"/>
</dbReference>
<feature type="compositionally biased region" description="Low complexity" evidence="1">
    <location>
        <begin position="14"/>
        <end position="28"/>
    </location>
</feature>
<comment type="caution">
    <text evidence="2">The sequence shown here is derived from an EMBL/GenBank/DDBJ whole genome shotgun (WGS) entry which is preliminary data.</text>
</comment>
<name>A0AAV6VTR6_9ARAC</name>
<gene>
    <name evidence="2" type="ORF">JTE90_001940</name>
</gene>
<keyword evidence="3" id="KW-1185">Reference proteome</keyword>